<proteinExistence type="predicted"/>
<dbReference type="AlphaFoldDB" id="A0A812QZT8"/>
<accession>A0A812QZT8</accession>
<dbReference type="Proteomes" id="UP000604046">
    <property type="component" value="Unassembled WGS sequence"/>
</dbReference>
<feature type="coiled-coil region" evidence="1">
    <location>
        <begin position="115"/>
        <end position="160"/>
    </location>
</feature>
<gene>
    <name evidence="3" type="ORF">SNAT2548_LOCUS22467</name>
</gene>
<reference evidence="3" key="1">
    <citation type="submission" date="2021-02" db="EMBL/GenBank/DDBJ databases">
        <authorList>
            <person name="Dougan E. K."/>
            <person name="Rhodes N."/>
            <person name="Thang M."/>
            <person name="Chan C."/>
        </authorList>
    </citation>
    <scope>NUCLEOTIDE SEQUENCE</scope>
</reference>
<evidence type="ECO:0000256" key="2">
    <source>
        <dbReference type="SAM" id="MobiDB-lite"/>
    </source>
</evidence>
<evidence type="ECO:0000313" key="4">
    <source>
        <dbReference type="Proteomes" id="UP000604046"/>
    </source>
</evidence>
<sequence>MFTAREPLSFISALEYLVVATRKLTLLAIQRKEELEQRRQFEAEQKKREHHALLLLRRALQKLRLAKPDTLRELTAEVDELLLQEAMLLPRSMRLEADKVKHEAKLRVAKISQFNQRVDAKKRVAEESRRQYEEASKKLIEQLEQLVEVVETVVDNMDDKLKSLEGPEAFSDEDLENFSESMTQMDEAGA</sequence>
<evidence type="ECO:0000313" key="3">
    <source>
        <dbReference type="EMBL" id="CAE7413079.1"/>
    </source>
</evidence>
<name>A0A812QZT8_9DINO</name>
<protein>
    <submittedName>
        <fullName evidence="3">Uncharacterized protein</fullName>
    </submittedName>
</protein>
<feature type="region of interest" description="Disordered" evidence="2">
    <location>
        <begin position="164"/>
        <end position="190"/>
    </location>
</feature>
<evidence type="ECO:0000256" key="1">
    <source>
        <dbReference type="SAM" id="Coils"/>
    </source>
</evidence>
<dbReference type="EMBL" id="CAJNDS010002290">
    <property type="protein sequence ID" value="CAE7413079.1"/>
    <property type="molecule type" value="Genomic_DNA"/>
</dbReference>
<keyword evidence="4" id="KW-1185">Reference proteome</keyword>
<comment type="caution">
    <text evidence="3">The sequence shown here is derived from an EMBL/GenBank/DDBJ whole genome shotgun (WGS) entry which is preliminary data.</text>
</comment>
<keyword evidence="1" id="KW-0175">Coiled coil</keyword>
<organism evidence="3 4">
    <name type="scientific">Symbiodinium natans</name>
    <dbReference type="NCBI Taxonomy" id="878477"/>
    <lineage>
        <taxon>Eukaryota</taxon>
        <taxon>Sar</taxon>
        <taxon>Alveolata</taxon>
        <taxon>Dinophyceae</taxon>
        <taxon>Suessiales</taxon>
        <taxon>Symbiodiniaceae</taxon>
        <taxon>Symbiodinium</taxon>
    </lineage>
</organism>